<dbReference type="Gene3D" id="2.60.40.650">
    <property type="match status" value="1"/>
</dbReference>
<dbReference type="SUPFAM" id="SSF56524">
    <property type="entry name" value="Oxidoreductase molybdopterin-binding domain"/>
    <property type="match status" value="1"/>
</dbReference>
<dbReference type="Proteomes" id="UP000091926">
    <property type="component" value="Chromosome"/>
</dbReference>
<evidence type="ECO:0000259" key="5">
    <source>
        <dbReference type="Pfam" id="PF00174"/>
    </source>
</evidence>
<comment type="cofactor">
    <cofactor evidence="1">
        <name>Mo-molybdopterin</name>
        <dbReference type="ChEBI" id="CHEBI:71302"/>
    </cofactor>
</comment>
<dbReference type="CDD" id="cd02110">
    <property type="entry name" value="SO_family_Moco_dimer"/>
    <property type="match status" value="1"/>
</dbReference>
<evidence type="ECO:0000256" key="1">
    <source>
        <dbReference type="ARBA" id="ARBA00001924"/>
    </source>
</evidence>
<dbReference type="InterPro" id="IPR014756">
    <property type="entry name" value="Ig_E-set"/>
</dbReference>
<dbReference type="PRINTS" id="PR00407">
    <property type="entry name" value="EUMOPTERIN"/>
</dbReference>
<evidence type="ECO:0000256" key="2">
    <source>
        <dbReference type="ARBA" id="ARBA00022505"/>
    </source>
</evidence>
<keyword evidence="2" id="KW-0500">Molybdenum</keyword>
<dbReference type="GO" id="GO:0030151">
    <property type="term" value="F:molybdenum ion binding"/>
    <property type="evidence" value="ECO:0007669"/>
    <property type="project" value="InterPro"/>
</dbReference>
<accession>A0A193G9F9</accession>
<reference evidence="7 8" key="1">
    <citation type="submission" date="2016-06" db="EMBL/GenBank/DDBJ databases">
        <title>Complete genome sequences of Bordetella bronchialis and Bordetella flabilis.</title>
        <authorList>
            <person name="LiPuma J.J."/>
            <person name="Spilker T."/>
        </authorList>
    </citation>
    <scope>NUCLEOTIDE SEQUENCE [LARGE SCALE GENOMIC DNA]</scope>
    <source>
        <strain evidence="7 8">AU10664</strain>
    </source>
</reference>
<dbReference type="GO" id="GO:0020037">
    <property type="term" value="F:heme binding"/>
    <property type="evidence" value="ECO:0007669"/>
    <property type="project" value="TreeGrafter"/>
</dbReference>
<protein>
    <submittedName>
        <fullName evidence="7">Sulfite oxidase</fullName>
    </submittedName>
</protein>
<dbReference type="Pfam" id="PF00174">
    <property type="entry name" value="Oxidored_molyb"/>
    <property type="match status" value="1"/>
</dbReference>
<dbReference type="Gene3D" id="3.90.420.10">
    <property type="entry name" value="Oxidoreductase, molybdopterin-binding domain"/>
    <property type="match status" value="1"/>
</dbReference>
<dbReference type="GO" id="GO:0043546">
    <property type="term" value="F:molybdopterin cofactor binding"/>
    <property type="evidence" value="ECO:0007669"/>
    <property type="project" value="TreeGrafter"/>
</dbReference>
<evidence type="ECO:0000259" key="6">
    <source>
        <dbReference type="Pfam" id="PF03404"/>
    </source>
</evidence>
<evidence type="ECO:0000256" key="3">
    <source>
        <dbReference type="ARBA" id="ARBA00022723"/>
    </source>
</evidence>
<gene>
    <name evidence="7" type="ORF">BAU07_04490</name>
</gene>
<dbReference type="PANTHER" id="PTHR19372">
    <property type="entry name" value="SULFITE REDUCTASE"/>
    <property type="match status" value="1"/>
</dbReference>
<evidence type="ECO:0000313" key="7">
    <source>
        <dbReference type="EMBL" id="ANN76470.1"/>
    </source>
</evidence>
<dbReference type="Pfam" id="PF03404">
    <property type="entry name" value="Mo-co_dimer"/>
    <property type="match status" value="1"/>
</dbReference>
<dbReference type="RefSeq" id="WP_066654486.1">
    <property type="nucleotide sequence ID" value="NZ_CBCSCL010000022.1"/>
</dbReference>
<dbReference type="InterPro" id="IPR036374">
    <property type="entry name" value="OxRdtase_Mopterin-bd_sf"/>
</dbReference>
<keyword evidence="3" id="KW-0479">Metal-binding</keyword>
<evidence type="ECO:0000256" key="4">
    <source>
        <dbReference type="ARBA" id="ARBA00023002"/>
    </source>
</evidence>
<dbReference type="KEGG" id="bfz:BAU07_04490"/>
<name>A0A193G9F9_9BORD</name>
<keyword evidence="8" id="KW-1185">Reference proteome</keyword>
<proteinExistence type="predicted"/>
<dbReference type="STRING" id="463014.BAU07_04490"/>
<evidence type="ECO:0000313" key="8">
    <source>
        <dbReference type="Proteomes" id="UP000091926"/>
    </source>
</evidence>
<sequence>MNDHSLHNDGRRRLLVGGAGAIATLGLAGAMPAARAADGAAAGPVGGAAAPAAPAQPAAKPLPAYVAWKNADAVIVHSSNTIETRRTAFGDGVVTPANQLYIRNNVAPPDASILKDRDAWAVSVEGVKSPGEITVAELKTMGIATVAMVLQCSGNGRKFFPHKPSGTPWNVGAAGCVIWTGLPVRQLVEARGGITGGAQYMTGRGGETLPAGIDPNTVMVERSVPLEAMQDALLAWEMNGEPISLAHGGPLRLIVPGYSGVNNIKYIKRLAFTPEQTQAAIQSVRYRLAPVGTKETPQMPAVWQMDVKSWINGFDSEGTLRTGPYVIRGVAFGGMEAVKSVEVSIDGGRTWTQAPFIGPDLGKYAWRQFALPVDLQPGQYTFASRAMDVKGNIQVENRRENDAGYLNSSWRDHMLNITVAEGRA</sequence>
<dbReference type="GO" id="GO:0006790">
    <property type="term" value="P:sulfur compound metabolic process"/>
    <property type="evidence" value="ECO:0007669"/>
    <property type="project" value="TreeGrafter"/>
</dbReference>
<dbReference type="EMBL" id="CP016172">
    <property type="protein sequence ID" value="ANN76470.1"/>
    <property type="molecule type" value="Genomic_DNA"/>
</dbReference>
<feature type="domain" description="Oxidoreductase molybdopterin-binding" evidence="5">
    <location>
        <begin position="116"/>
        <end position="279"/>
    </location>
</feature>
<dbReference type="GO" id="GO:0008482">
    <property type="term" value="F:sulfite oxidase activity"/>
    <property type="evidence" value="ECO:0007669"/>
    <property type="project" value="TreeGrafter"/>
</dbReference>
<dbReference type="SUPFAM" id="SSF81296">
    <property type="entry name" value="E set domains"/>
    <property type="match status" value="1"/>
</dbReference>
<keyword evidence="4" id="KW-0560">Oxidoreductase</keyword>
<dbReference type="InterPro" id="IPR005066">
    <property type="entry name" value="MoCF_OxRdtse_dimer"/>
</dbReference>
<dbReference type="PROSITE" id="PS51318">
    <property type="entry name" value="TAT"/>
    <property type="match status" value="1"/>
</dbReference>
<feature type="domain" description="Moybdenum cofactor oxidoreductase dimerisation" evidence="6">
    <location>
        <begin position="301"/>
        <end position="410"/>
    </location>
</feature>
<dbReference type="AlphaFoldDB" id="A0A193G9F9"/>
<dbReference type="InterPro" id="IPR000572">
    <property type="entry name" value="OxRdtase_Mopterin-bd_dom"/>
</dbReference>
<dbReference type="OrthoDB" id="9795587at2"/>
<dbReference type="InterPro" id="IPR008335">
    <property type="entry name" value="Mopterin_OxRdtase_euk"/>
</dbReference>
<dbReference type="PANTHER" id="PTHR19372:SF7">
    <property type="entry name" value="SULFITE OXIDASE, MITOCHONDRIAL"/>
    <property type="match status" value="1"/>
</dbReference>
<dbReference type="InterPro" id="IPR006311">
    <property type="entry name" value="TAT_signal"/>
</dbReference>
<organism evidence="7 8">
    <name type="scientific">Bordetella flabilis</name>
    <dbReference type="NCBI Taxonomy" id="463014"/>
    <lineage>
        <taxon>Bacteria</taxon>
        <taxon>Pseudomonadati</taxon>
        <taxon>Pseudomonadota</taxon>
        <taxon>Betaproteobacteria</taxon>
        <taxon>Burkholderiales</taxon>
        <taxon>Alcaligenaceae</taxon>
        <taxon>Bordetella</taxon>
    </lineage>
</organism>